<reference evidence="1" key="2">
    <citation type="submission" date="2022-01" db="EMBL/GenBank/DDBJ databases">
        <authorList>
            <person name="Yamashiro T."/>
            <person name="Shiraishi A."/>
            <person name="Satake H."/>
            <person name="Nakayama K."/>
        </authorList>
    </citation>
    <scope>NUCLEOTIDE SEQUENCE</scope>
</reference>
<protein>
    <submittedName>
        <fullName evidence="1">Uncharacterized protein</fullName>
    </submittedName>
</protein>
<dbReference type="Proteomes" id="UP001151760">
    <property type="component" value="Unassembled WGS sequence"/>
</dbReference>
<organism evidence="1 2">
    <name type="scientific">Tanacetum coccineum</name>
    <dbReference type="NCBI Taxonomy" id="301880"/>
    <lineage>
        <taxon>Eukaryota</taxon>
        <taxon>Viridiplantae</taxon>
        <taxon>Streptophyta</taxon>
        <taxon>Embryophyta</taxon>
        <taxon>Tracheophyta</taxon>
        <taxon>Spermatophyta</taxon>
        <taxon>Magnoliopsida</taxon>
        <taxon>eudicotyledons</taxon>
        <taxon>Gunneridae</taxon>
        <taxon>Pentapetalae</taxon>
        <taxon>asterids</taxon>
        <taxon>campanulids</taxon>
        <taxon>Asterales</taxon>
        <taxon>Asteraceae</taxon>
        <taxon>Asteroideae</taxon>
        <taxon>Anthemideae</taxon>
        <taxon>Anthemidinae</taxon>
        <taxon>Tanacetum</taxon>
    </lineage>
</organism>
<evidence type="ECO:0000313" key="2">
    <source>
        <dbReference type="Proteomes" id="UP001151760"/>
    </source>
</evidence>
<comment type="caution">
    <text evidence="1">The sequence shown here is derived from an EMBL/GenBank/DDBJ whole genome shotgun (WGS) entry which is preliminary data.</text>
</comment>
<name>A0ABQ4WEV5_9ASTR</name>
<sequence length="160" mass="18888">MGENKEIFTYEAWRRAFDIREPIYTKSCHEFFSTYECDEEVNDDELTSKKLIKFRLGGHGHSLNLLEFACPKYERYRSLDATTFREFIGPNERLIPEDLAPSVPRFAMPRHTRPILKDLSYRMGRMKIQQGVLDIPLAGDYAPPSYDEEQQQQYCRYDTS</sequence>
<accession>A0ABQ4WEV5</accession>
<dbReference type="EMBL" id="BQNB010008581">
    <property type="protein sequence ID" value="GJS51372.1"/>
    <property type="molecule type" value="Genomic_DNA"/>
</dbReference>
<reference evidence="1" key="1">
    <citation type="journal article" date="2022" name="Int. J. Mol. Sci.">
        <title>Draft Genome of Tanacetum Coccineum: Genomic Comparison of Closely Related Tanacetum-Family Plants.</title>
        <authorList>
            <person name="Yamashiro T."/>
            <person name="Shiraishi A."/>
            <person name="Nakayama K."/>
            <person name="Satake H."/>
        </authorList>
    </citation>
    <scope>NUCLEOTIDE SEQUENCE</scope>
</reference>
<gene>
    <name evidence="1" type="ORF">Tco_0624734</name>
</gene>
<proteinExistence type="predicted"/>
<keyword evidence="2" id="KW-1185">Reference proteome</keyword>
<evidence type="ECO:0000313" key="1">
    <source>
        <dbReference type="EMBL" id="GJS51372.1"/>
    </source>
</evidence>